<reference evidence="14 15" key="1">
    <citation type="journal article" date="2016" name="Mol. Biol. Evol.">
        <title>Comparative Genomics of Early-Diverging Mushroom-Forming Fungi Provides Insights into the Origins of Lignocellulose Decay Capabilities.</title>
        <authorList>
            <person name="Nagy L.G."/>
            <person name="Riley R."/>
            <person name="Tritt A."/>
            <person name="Adam C."/>
            <person name="Daum C."/>
            <person name="Floudas D."/>
            <person name="Sun H."/>
            <person name="Yadav J.S."/>
            <person name="Pangilinan J."/>
            <person name="Larsson K.H."/>
            <person name="Matsuura K."/>
            <person name="Barry K."/>
            <person name="Labutti K."/>
            <person name="Kuo R."/>
            <person name="Ohm R.A."/>
            <person name="Bhattacharya S.S."/>
            <person name="Shirouzu T."/>
            <person name="Yoshinaga Y."/>
            <person name="Martin F.M."/>
            <person name="Grigoriev I.V."/>
            <person name="Hibbett D.S."/>
        </authorList>
    </citation>
    <scope>NUCLEOTIDE SEQUENCE [LARGE SCALE GENOMIC DNA]</scope>
    <source>
        <strain evidence="14 15">L-15889</strain>
    </source>
</reference>
<dbReference type="InterPro" id="IPR030445">
    <property type="entry name" value="H3-K79_meTrfase"/>
</dbReference>
<evidence type="ECO:0000256" key="12">
    <source>
        <dbReference type="SAM" id="MobiDB-lite"/>
    </source>
</evidence>
<dbReference type="Proteomes" id="UP000076727">
    <property type="component" value="Unassembled WGS sequence"/>
</dbReference>
<dbReference type="EC" id="2.1.1.360" evidence="2 11"/>
<comment type="function">
    <text evidence="11">Histone methyltransferase that specifically trimethylates histone H3 to form H3K79me3. This methylation is required for telomere silencing and for the pachytene checkpoint during the meiotic cell cycle by allowing the recruitment of RAD9 to double strand breaks. Nucleosomes are preferred as substrate compared to free histone.</text>
</comment>
<dbReference type="STRING" id="1314783.A0A165PP93"/>
<comment type="miscellaneous">
    <text evidence="11">In contrast to other lysine histone methyltransferases, it does not contain a SET domain, suggesting the existence of another mechanism for methylation of lysine residues of histones.</text>
</comment>
<evidence type="ECO:0000256" key="8">
    <source>
        <dbReference type="ARBA" id="ARBA00023242"/>
    </source>
</evidence>
<dbReference type="PROSITE" id="PS51569">
    <property type="entry name" value="DOT1"/>
    <property type="match status" value="1"/>
</dbReference>
<organism evidence="14 15">
    <name type="scientific">Daedalea quercina L-15889</name>
    <dbReference type="NCBI Taxonomy" id="1314783"/>
    <lineage>
        <taxon>Eukaryota</taxon>
        <taxon>Fungi</taxon>
        <taxon>Dikarya</taxon>
        <taxon>Basidiomycota</taxon>
        <taxon>Agaricomycotina</taxon>
        <taxon>Agaricomycetes</taxon>
        <taxon>Polyporales</taxon>
        <taxon>Fomitopsis</taxon>
    </lineage>
</organism>
<protein>
    <recommendedName>
        <fullName evidence="3 11">Histone-lysine N-methyltransferase, H3 lysine-79 specific</fullName>
        <ecNumber evidence="2 11">2.1.1.360</ecNumber>
    </recommendedName>
    <alternativeName>
        <fullName evidence="9 11">Histone H3-K79 methyltransferase</fullName>
    </alternativeName>
</protein>
<dbReference type="SUPFAM" id="SSF53335">
    <property type="entry name" value="S-adenosyl-L-methionine-dependent methyltransferases"/>
    <property type="match status" value="1"/>
</dbReference>
<evidence type="ECO:0000256" key="1">
    <source>
        <dbReference type="ARBA" id="ARBA00004123"/>
    </source>
</evidence>
<dbReference type="GO" id="GO:0032259">
    <property type="term" value="P:methylation"/>
    <property type="evidence" value="ECO:0007669"/>
    <property type="project" value="UniProtKB-KW"/>
</dbReference>
<evidence type="ECO:0000256" key="10">
    <source>
        <dbReference type="ARBA" id="ARBA00047770"/>
    </source>
</evidence>
<evidence type="ECO:0000256" key="2">
    <source>
        <dbReference type="ARBA" id="ARBA00012190"/>
    </source>
</evidence>
<accession>A0A165PP93</accession>
<dbReference type="PANTHER" id="PTHR21451:SF0">
    <property type="entry name" value="HISTONE-LYSINE N-METHYLTRANSFERASE, H3 LYSINE-79 SPECIFIC"/>
    <property type="match status" value="1"/>
</dbReference>
<dbReference type="OrthoDB" id="443402at2759"/>
<proteinExistence type="inferred from homology"/>
<comment type="catalytic activity">
    <reaction evidence="10 11">
        <text>L-lysyl(79)-[histone H3] + 3 S-adenosyl-L-methionine = N(6),N(6),N(6)-trimethyl-L-lysyl(79)-[histone H3] + 3 S-adenosyl-L-homocysteine + 3 H(+)</text>
        <dbReference type="Rhea" id="RHEA:60328"/>
        <dbReference type="Rhea" id="RHEA-COMP:15549"/>
        <dbReference type="Rhea" id="RHEA-COMP:15552"/>
        <dbReference type="ChEBI" id="CHEBI:15378"/>
        <dbReference type="ChEBI" id="CHEBI:29969"/>
        <dbReference type="ChEBI" id="CHEBI:57856"/>
        <dbReference type="ChEBI" id="CHEBI:59789"/>
        <dbReference type="ChEBI" id="CHEBI:61961"/>
        <dbReference type="EC" id="2.1.1.360"/>
    </reaction>
</comment>
<dbReference type="Pfam" id="PF08123">
    <property type="entry name" value="DOT1"/>
    <property type="match status" value="1"/>
</dbReference>
<keyword evidence="8 11" id="KW-0539">Nucleus</keyword>
<dbReference type="CDD" id="cd02440">
    <property type="entry name" value="AdoMet_MTases"/>
    <property type="match status" value="1"/>
</dbReference>
<evidence type="ECO:0000313" key="14">
    <source>
        <dbReference type="EMBL" id="KZT68458.1"/>
    </source>
</evidence>
<evidence type="ECO:0000259" key="13">
    <source>
        <dbReference type="PROSITE" id="PS51569"/>
    </source>
</evidence>
<evidence type="ECO:0000313" key="15">
    <source>
        <dbReference type="Proteomes" id="UP000076727"/>
    </source>
</evidence>
<dbReference type="PANTHER" id="PTHR21451">
    <property type="entry name" value="HISTONE H3 METHYLTRANSFERASE"/>
    <property type="match status" value="1"/>
</dbReference>
<keyword evidence="4 11" id="KW-0489">Methyltransferase</keyword>
<evidence type="ECO:0000256" key="9">
    <source>
        <dbReference type="ARBA" id="ARBA00029821"/>
    </source>
</evidence>
<evidence type="ECO:0000256" key="11">
    <source>
        <dbReference type="RuleBase" id="RU271113"/>
    </source>
</evidence>
<comment type="subcellular location">
    <subcellularLocation>
        <location evidence="1 11">Nucleus</location>
    </subcellularLocation>
</comment>
<dbReference type="InterPro" id="IPR029063">
    <property type="entry name" value="SAM-dependent_MTases_sf"/>
</dbReference>
<comment type="similarity">
    <text evidence="11">Belongs to the class I-like SAM-binding methyltransferase superfamily. DOT1 family.</text>
</comment>
<dbReference type="GO" id="GO:0005634">
    <property type="term" value="C:nucleus"/>
    <property type="evidence" value="ECO:0007669"/>
    <property type="project" value="UniProtKB-SubCell"/>
</dbReference>
<keyword evidence="6 11" id="KW-0949">S-adenosyl-L-methionine</keyword>
<dbReference type="AlphaFoldDB" id="A0A165PP93"/>
<evidence type="ECO:0000256" key="5">
    <source>
        <dbReference type="ARBA" id="ARBA00022679"/>
    </source>
</evidence>
<evidence type="ECO:0000256" key="3">
    <source>
        <dbReference type="ARBA" id="ARBA00020987"/>
    </source>
</evidence>
<evidence type="ECO:0000256" key="6">
    <source>
        <dbReference type="ARBA" id="ARBA00022691"/>
    </source>
</evidence>
<feature type="region of interest" description="Disordered" evidence="12">
    <location>
        <begin position="1"/>
        <end position="22"/>
    </location>
</feature>
<dbReference type="InterPro" id="IPR025789">
    <property type="entry name" value="DOT1_dom"/>
</dbReference>
<evidence type="ECO:0000256" key="7">
    <source>
        <dbReference type="ARBA" id="ARBA00022853"/>
    </source>
</evidence>
<dbReference type="GO" id="GO:0000077">
    <property type="term" value="P:DNA damage checkpoint signaling"/>
    <property type="evidence" value="ECO:0007669"/>
    <property type="project" value="TreeGrafter"/>
</dbReference>
<dbReference type="GO" id="GO:0006281">
    <property type="term" value="P:DNA repair"/>
    <property type="evidence" value="ECO:0007669"/>
    <property type="project" value="TreeGrafter"/>
</dbReference>
<dbReference type="Gene3D" id="3.40.50.150">
    <property type="entry name" value="Vaccinia Virus protein VP39"/>
    <property type="match status" value="1"/>
</dbReference>
<sequence>MKTYKSYFKNPNDPADRSFEPHPEKYPVVELEYPNNEASEKFILLAPKDPDHYNPIMCLESSLHTIMKDYLTPAQRAIFGTLPDACFSDREVPIPYPPTAPQWAVTQPETSSPSPPPMSSASSPAPSRAINKHDGPLFLKVMNAINALLRLLKYPPVPSDPFDPTPPNHLREVVKSWGYVPQGVIERVVEEVYQRAVGPNVAQLRRYQAFSSEAYGELMPTLVSRIVRETGLHEGSLFLDLGSGVGNVVLQASLQTGCTSYGIELMAQPAKLARSQLEQFRIRCRMWGFNMGEVELEEGDMLSSKRVDELIPKADVVLVNNRVFDPSLNEAIRPKFLDLKEGAIVVSLQEFAPLSGVTERNLDDISAIFQVTQRNYRPGNVSWHGKGGDYYLHRVDRECYASTKQQFENTTGTRTKLMRSSRLRR</sequence>
<dbReference type="EMBL" id="KV429066">
    <property type="protein sequence ID" value="KZT68458.1"/>
    <property type="molecule type" value="Genomic_DNA"/>
</dbReference>
<keyword evidence="5 11" id="KW-0808">Transferase</keyword>
<feature type="region of interest" description="Disordered" evidence="12">
    <location>
        <begin position="98"/>
        <end position="128"/>
    </location>
</feature>
<keyword evidence="7 11" id="KW-0156">Chromatin regulator</keyword>
<evidence type="ECO:0000256" key="4">
    <source>
        <dbReference type="ARBA" id="ARBA00022603"/>
    </source>
</evidence>
<feature type="domain" description="DOT1" evidence="13">
    <location>
        <begin position="89"/>
        <end position="408"/>
    </location>
</feature>
<keyword evidence="15" id="KW-1185">Reference proteome</keyword>
<dbReference type="GO" id="GO:0140956">
    <property type="term" value="F:histone H3K79 trimethyltransferase activity"/>
    <property type="evidence" value="ECO:0007669"/>
    <property type="project" value="UniProtKB-EC"/>
</dbReference>
<name>A0A165PP93_9APHY</name>
<gene>
    <name evidence="14" type="ORF">DAEQUDRAFT_745671</name>
</gene>
<comment type="activity regulation">
    <text evidence="11">Ubiquitination of histone H2B to form H2BK123ub1 is required for efficient DOT1 methyltransferase activity on histone H3.</text>
</comment>
<dbReference type="FunFam" id="3.40.50.150:FF:000033">
    <property type="entry name" value="Histone-lysine N-methyltransferase, H3 lysine-79 specific"/>
    <property type="match status" value="1"/>
</dbReference>